<keyword evidence="2" id="KW-1185">Reference proteome</keyword>
<dbReference type="GO" id="GO:0005506">
    <property type="term" value="F:iron ion binding"/>
    <property type="evidence" value="ECO:0007669"/>
    <property type="project" value="InterPro"/>
</dbReference>
<dbReference type="GO" id="GO:0020037">
    <property type="term" value="F:heme binding"/>
    <property type="evidence" value="ECO:0007669"/>
    <property type="project" value="InterPro"/>
</dbReference>
<dbReference type="AlphaFoldDB" id="A0A6G1DK41"/>
<comment type="caution">
    <text evidence="1">The sequence shown here is derived from an EMBL/GenBank/DDBJ whole genome shotgun (WGS) entry which is preliminary data.</text>
</comment>
<organism evidence="1 2">
    <name type="scientific">Oryza meyeriana var. granulata</name>
    <dbReference type="NCBI Taxonomy" id="110450"/>
    <lineage>
        <taxon>Eukaryota</taxon>
        <taxon>Viridiplantae</taxon>
        <taxon>Streptophyta</taxon>
        <taxon>Embryophyta</taxon>
        <taxon>Tracheophyta</taxon>
        <taxon>Spermatophyta</taxon>
        <taxon>Magnoliopsida</taxon>
        <taxon>Liliopsida</taxon>
        <taxon>Poales</taxon>
        <taxon>Poaceae</taxon>
        <taxon>BOP clade</taxon>
        <taxon>Oryzoideae</taxon>
        <taxon>Oryzeae</taxon>
        <taxon>Oryzinae</taxon>
        <taxon>Oryza</taxon>
        <taxon>Oryza meyeriana</taxon>
    </lineage>
</organism>
<accession>A0A6G1DK41</accession>
<reference evidence="1 2" key="1">
    <citation type="submission" date="2019-11" db="EMBL/GenBank/DDBJ databases">
        <title>Whole genome sequence of Oryza granulata.</title>
        <authorList>
            <person name="Li W."/>
        </authorList>
    </citation>
    <scope>NUCLEOTIDE SEQUENCE [LARGE SCALE GENOMIC DNA]</scope>
    <source>
        <strain evidence="2">cv. Menghai</strain>
        <tissue evidence="1">Leaf</tissue>
    </source>
</reference>
<dbReference type="PANTHER" id="PTHR47954:SF1">
    <property type="entry name" value="OS02G0217300 PROTEIN"/>
    <property type="match status" value="1"/>
</dbReference>
<dbReference type="Gene3D" id="1.10.630.10">
    <property type="entry name" value="Cytochrome P450"/>
    <property type="match status" value="1"/>
</dbReference>
<dbReference type="SUPFAM" id="SSF48264">
    <property type="entry name" value="Cytochrome P450"/>
    <property type="match status" value="1"/>
</dbReference>
<dbReference type="Proteomes" id="UP000479710">
    <property type="component" value="Unassembled WGS sequence"/>
</dbReference>
<dbReference type="GO" id="GO:0016705">
    <property type="term" value="F:oxidoreductase activity, acting on paired donors, with incorporation or reduction of molecular oxygen"/>
    <property type="evidence" value="ECO:0007669"/>
    <property type="project" value="InterPro"/>
</dbReference>
<dbReference type="OrthoDB" id="679532at2759"/>
<evidence type="ECO:0000313" key="2">
    <source>
        <dbReference type="Proteomes" id="UP000479710"/>
    </source>
</evidence>
<dbReference type="EMBL" id="SPHZ02000006">
    <property type="protein sequence ID" value="KAF0912998.1"/>
    <property type="molecule type" value="Genomic_DNA"/>
</dbReference>
<protein>
    <submittedName>
        <fullName evidence="1">Uncharacterized protein</fullName>
    </submittedName>
</protein>
<dbReference type="PANTHER" id="PTHR47954">
    <property type="entry name" value="OS09G0275400 PROTEIN-RELATED"/>
    <property type="match status" value="1"/>
</dbReference>
<name>A0A6G1DK41_9ORYZ</name>
<proteinExistence type="predicted"/>
<dbReference type="InterPro" id="IPR036396">
    <property type="entry name" value="Cyt_P450_sf"/>
</dbReference>
<gene>
    <name evidence="1" type="ORF">E2562_019796</name>
</gene>
<evidence type="ECO:0000313" key="1">
    <source>
        <dbReference type="EMBL" id="KAF0912998.1"/>
    </source>
</evidence>
<sequence>MKMASLVEEIRAAGPSTPVDLTAVFSFLVISNVSRASFGNKQRNANEFLSAVKAGVTLASGFKIPDLFPTWREVLDAVTGMRRTLEEVHRIVDSTLEEVIEERRGAREEKAKCGMVIVEENLVDVLIRLHEQVIITRSIPKP</sequence>
<dbReference type="GO" id="GO:0004497">
    <property type="term" value="F:monooxygenase activity"/>
    <property type="evidence" value="ECO:0007669"/>
    <property type="project" value="InterPro"/>
</dbReference>